<gene>
    <name evidence="3" type="ORF">HNP81_000344</name>
</gene>
<feature type="region of interest" description="Disordered" evidence="1">
    <location>
        <begin position="21"/>
        <end position="100"/>
    </location>
</feature>
<keyword evidence="4" id="KW-1185">Reference proteome</keyword>
<feature type="compositionally biased region" description="Low complexity" evidence="1">
    <location>
        <begin position="43"/>
        <end position="54"/>
    </location>
</feature>
<feature type="signal peptide" evidence="2">
    <location>
        <begin position="1"/>
        <end position="19"/>
    </location>
</feature>
<feature type="compositionally biased region" description="Polar residues" evidence="1">
    <location>
        <begin position="65"/>
        <end position="74"/>
    </location>
</feature>
<keyword evidence="2" id="KW-0732">Signal</keyword>
<sequence>MNKWKLVLAGLTVSAFVLTGCGTGNNDENAKEPKVENQEENTETTGNTPNTNENSSEVNKESTENTDSTDNGTSSKDKPTKEEEEATETSTTEEKGETARILEQPLKFKVNGVEKEETAFLKNSDNQPFSLYVLPEFELTAEEPNKDVLFLTGQDEVFMRIEHYPADVNWDEIEADAKTQLTAVSETITPVDASQYSLDNAVVYEAVNGNDIVTSVLFKDEKNQSKITIFTNKDHDYRDAFIQMGKTIMKK</sequence>
<dbReference type="PROSITE" id="PS51257">
    <property type="entry name" value="PROKAR_LIPOPROTEIN"/>
    <property type="match status" value="1"/>
</dbReference>
<proteinExistence type="predicted"/>
<evidence type="ECO:0000313" key="4">
    <source>
        <dbReference type="Proteomes" id="UP000626697"/>
    </source>
</evidence>
<name>A0ABR6CL34_9BACI</name>
<comment type="caution">
    <text evidence="3">The sequence shown here is derived from an EMBL/GenBank/DDBJ whole genome shotgun (WGS) entry which is preliminary data.</text>
</comment>
<feature type="chain" id="PRO_5047012419" description="Lipoprotein" evidence="2">
    <location>
        <begin position="20"/>
        <end position="251"/>
    </location>
</feature>
<protein>
    <recommendedName>
        <fullName evidence="5">Lipoprotein</fullName>
    </recommendedName>
</protein>
<evidence type="ECO:0008006" key="5">
    <source>
        <dbReference type="Google" id="ProtNLM"/>
    </source>
</evidence>
<reference evidence="3 4" key="1">
    <citation type="submission" date="2020-08" db="EMBL/GenBank/DDBJ databases">
        <title>Genomic Encyclopedia of Type Strains, Phase IV (KMG-IV): sequencing the most valuable type-strain genomes for metagenomic binning, comparative biology and taxonomic classification.</title>
        <authorList>
            <person name="Goeker M."/>
        </authorList>
    </citation>
    <scope>NUCLEOTIDE SEQUENCE [LARGE SCALE GENOMIC DNA]</scope>
    <source>
        <strain evidence="3 4">DSM 105481</strain>
    </source>
</reference>
<dbReference type="Proteomes" id="UP000626697">
    <property type="component" value="Unassembled WGS sequence"/>
</dbReference>
<feature type="compositionally biased region" description="Basic and acidic residues" evidence="1">
    <location>
        <begin position="28"/>
        <end position="37"/>
    </location>
</feature>
<evidence type="ECO:0000256" key="1">
    <source>
        <dbReference type="SAM" id="MobiDB-lite"/>
    </source>
</evidence>
<evidence type="ECO:0000256" key="2">
    <source>
        <dbReference type="SAM" id="SignalP"/>
    </source>
</evidence>
<evidence type="ECO:0000313" key="3">
    <source>
        <dbReference type="EMBL" id="MBA9025062.1"/>
    </source>
</evidence>
<dbReference type="RefSeq" id="WP_182501342.1">
    <property type="nucleotide sequence ID" value="NZ_JACJHX010000001.1"/>
</dbReference>
<accession>A0ABR6CL34</accession>
<dbReference type="EMBL" id="JACJHX010000001">
    <property type="protein sequence ID" value="MBA9025062.1"/>
    <property type="molecule type" value="Genomic_DNA"/>
</dbReference>
<organism evidence="3 4">
    <name type="scientific">Peribacillus huizhouensis</name>
    <dbReference type="NCBI Taxonomy" id="1501239"/>
    <lineage>
        <taxon>Bacteria</taxon>
        <taxon>Bacillati</taxon>
        <taxon>Bacillota</taxon>
        <taxon>Bacilli</taxon>
        <taxon>Bacillales</taxon>
        <taxon>Bacillaceae</taxon>
        <taxon>Peribacillus</taxon>
    </lineage>
</organism>